<dbReference type="RefSeq" id="WP_380753893.1">
    <property type="nucleotide sequence ID" value="NZ_JBHSRF010000022.1"/>
</dbReference>
<dbReference type="Proteomes" id="UP001596137">
    <property type="component" value="Unassembled WGS sequence"/>
</dbReference>
<protein>
    <submittedName>
        <fullName evidence="1">DUF6157 family protein</fullName>
    </submittedName>
</protein>
<gene>
    <name evidence="1" type="ORF">ACFP1K_17125</name>
</gene>
<accession>A0ABW1NIP6</accession>
<sequence>MSGPPRHEAVGLNYYDTLIAVSDDCPAGHAEVPTSRTGRPTIAMVQYAMLSAGPGALTQEDVLFETWLRRQEPEPAAGERPRLRHEFFSRSQACLRASPLPKRHGWGLLFDGEGRVRLCPVESEEYRRIVAGEVPGVTVVKAMRTRRG</sequence>
<reference evidence="2" key="1">
    <citation type="journal article" date="2019" name="Int. J. Syst. Evol. Microbiol.">
        <title>The Global Catalogue of Microorganisms (GCM) 10K type strain sequencing project: providing services to taxonomists for standard genome sequencing and annotation.</title>
        <authorList>
            <consortium name="The Broad Institute Genomics Platform"/>
            <consortium name="The Broad Institute Genome Sequencing Center for Infectious Disease"/>
            <person name="Wu L."/>
            <person name="Ma J."/>
        </authorList>
    </citation>
    <scope>NUCLEOTIDE SEQUENCE [LARGE SCALE GENOMIC DNA]</scope>
    <source>
        <strain evidence="2">JCM 30346</strain>
    </source>
</reference>
<evidence type="ECO:0000313" key="1">
    <source>
        <dbReference type="EMBL" id="MFC6082896.1"/>
    </source>
</evidence>
<dbReference type="InterPro" id="IPR046155">
    <property type="entry name" value="DUF6157"/>
</dbReference>
<proteinExistence type="predicted"/>
<comment type="caution">
    <text evidence="1">The sequence shown here is derived from an EMBL/GenBank/DDBJ whole genome shotgun (WGS) entry which is preliminary data.</text>
</comment>
<keyword evidence="2" id="KW-1185">Reference proteome</keyword>
<evidence type="ECO:0000313" key="2">
    <source>
        <dbReference type="Proteomes" id="UP001596137"/>
    </source>
</evidence>
<dbReference type="EMBL" id="JBHSRF010000022">
    <property type="protein sequence ID" value="MFC6082896.1"/>
    <property type="molecule type" value="Genomic_DNA"/>
</dbReference>
<organism evidence="1 2">
    <name type="scientific">Sphaerisporangium aureirubrum</name>
    <dbReference type="NCBI Taxonomy" id="1544736"/>
    <lineage>
        <taxon>Bacteria</taxon>
        <taxon>Bacillati</taxon>
        <taxon>Actinomycetota</taxon>
        <taxon>Actinomycetes</taxon>
        <taxon>Streptosporangiales</taxon>
        <taxon>Streptosporangiaceae</taxon>
        <taxon>Sphaerisporangium</taxon>
    </lineage>
</organism>
<dbReference type="Pfam" id="PF19654">
    <property type="entry name" value="DUF6157"/>
    <property type="match status" value="1"/>
</dbReference>
<name>A0ABW1NIP6_9ACTN</name>